<organism evidence="2 3">
    <name type="scientific">Rhizoclosmatium globosum</name>
    <dbReference type="NCBI Taxonomy" id="329046"/>
    <lineage>
        <taxon>Eukaryota</taxon>
        <taxon>Fungi</taxon>
        <taxon>Fungi incertae sedis</taxon>
        <taxon>Chytridiomycota</taxon>
        <taxon>Chytridiomycota incertae sedis</taxon>
        <taxon>Chytridiomycetes</taxon>
        <taxon>Chytridiales</taxon>
        <taxon>Chytriomycetaceae</taxon>
        <taxon>Rhizoclosmatium</taxon>
    </lineage>
</organism>
<proteinExistence type="predicted"/>
<evidence type="ECO:0000313" key="2">
    <source>
        <dbReference type="EMBL" id="ORY52524.1"/>
    </source>
</evidence>
<reference evidence="2 3" key="1">
    <citation type="submission" date="2016-07" db="EMBL/GenBank/DDBJ databases">
        <title>Pervasive Adenine N6-methylation of Active Genes in Fungi.</title>
        <authorList>
            <consortium name="DOE Joint Genome Institute"/>
            <person name="Mondo S.J."/>
            <person name="Dannebaum R.O."/>
            <person name="Kuo R.C."/>
            <person name="Labutti K."/>
            <person name="Haridas S."/>
            <person name="Kuo A."/>
            <person name="Salamov A."/>
            <person name="Ahrendt S.R."/>
            <person name="Lipzen A."/>
            <person name="Sullivan W."/>
            <person name="Andreopoulos W.B."/>
            <person name="Clum A."/>
            <person name="Lindquist E."/>
            <person name="Daum C."/>
            <person name="Ramamoorthy G.K."/>
            <person name="Gryganskyi A."/>
            <person name="Culley D."/>
            <person name="Magnuson J.K."/>
            <person name="James T.Y."/>
            <person name="O'Malley M.A."/>
            <person name="Stajich J.E."/>
            <person name="Spatafora J.W."/>
            <person name="Visel A."/>
            <person name="Grigoriev I.V."/>
        </authorList>
    </citation>
    <scope>NUCLEOTIDE SEQUENCE [LARGE SCALE GENOMIC DNA]</scope>
    <source>
        <strain evidence="2 3">JEL800</strain>
    </source>
</reference>
<feature type="compositionally biased region" description="Basic and acidic residues" evidence="1">
    <location>
        <begin position="118"/>
        <end position="131"/>
    </location>
</feature>
<accession>A0A1Y2D080</accession>
<dbReference type="STRING" id="329046.A0A1Y2D080"/>
<feature type="compositionally biased region" description="Polar residues" evidence="1">
    <location>
        <begin position="167"/>
        <end position="178"/>
    </location>
</feature>
<feature type="compositionally biased region" description="Basic and acidic residues" evidence="1">
    <location>
        <begin position="179"/>
        <end position="199"/>
    </location>
</feature>
<feature type="region of interest" description="Disordered" evidence="1">
    <location>
        <begin position="74"/>
        <end position="236"/>
    </location>
</feature>
<feature type="compositionally biased region" description="Gly residues" evidence="1">
    <location>
        <begin position="134"/>
        <end position="143"/>
    </location>
</feature>
<dbReference type="AlphaFoldDB" id="A0A1Y2D080"/>
<comment type="caution">
    <text evidence="2">The sequence shown here is derived from an EMBL/GenBank/DDBJ whole genome shotgun (WGS) entry which is preliminary data.</text>
</comment>
<name>A0A1Y2D080_9FUNG</name>
<dbReference type="Gene3D" id="4.10.60.10">
    <property type="entry name" value="Zinc finger, CCHC-type"/>
    <property type="match status" value="1"/>
</dbReference>
<gene>
    <name evidence="2" type="ORF">BCR33DRAFT_319584</name>
</gene>
<sequence length="236" mass="26551">MYQFQQTKDCPYTFRKYILKPSFQMTQQALASIRKFCYNCAADDHFGDDCKERQAGNGYGYRMAVSAFNLYSLPEVPKGNTTSRNAKNRDDREFSNGYDNYDTKKDGKRKRSASGGDKYYDRDAAEPDNRRKSTGGGGGGGWNSKGSSQQQYNQPASGAYDDRRKSNGSNYHNQGNNRSQHDVADRWDGGRNNGNRRDSSVGPNRNNKTADRWDGGRGAGRPNYPPIDKNANRGNR</sequence>
<evidence type="ECO:0000256" key="1">
    <source>
        <dbReference type="SAM" id="MobiDB-lite"/>
    </source>
</evidence>
<dbReference type="Proteomes" id="UP000193642">
    <property type="component" value="Unassembled WGS sequence"/>
</dbReference>
<evidence type="ECO:0000313" key="3">
    <source>
        <dbReference type="Proteomes" id="UP000193642"/>
    </source>
</evidence>
<keyword evidence="3" id="KW-1185">Reference proteome</keyword>
<feature type="compositionally biased region" description="Polar residues" evidence="1">
    <location>
        <begin position="144"/>
        <end position="156"/>
    </location>
</feature>
<dbReference type="EMBL" id="MCGO01000003">
    <property type="protein sequence ID" value="ORY52524.1"/>
    <property type="molecule type" value="Genomic_DNA"/>
</dbReference>
<evidence type="ECO:0008006" key="4">
    <source>
        <dbReference type="Google" id="ProtNLM"/>
    </source>
</evidence>
<protein>
    <recommendedName>
        <fullName evidence="4">CCHC-type domain-containing protein</fullName>
    </recommendedName>
</protein>
<dbReference type="OrthoDB" id="7608935at2759"/>